<dbReference type="InterPro" id="IPR030182">
    <property type="entry name" value="PUP_plant"/>
</dbReference>
<evidence type="ECO:0000256" key="8">
    <source>
        <dbReference type="SAM" id="MobiDB-lite"/>
    </source>
</evidence>
<dbReference type="Pfam" id="PF16913">
    <property type="entry name" value="PUNUT"/>
    <property type="match status" value="1"/>
</dbReference>
<dbReference type="STRING" id="3469.A0A4Y7IHK1"/>
<proteinExistence type="inferred from homology"/>
<dbReference type="GO" id="GO:0016020">
    <property type="term" value="C:membrane"/>
    <property type="evidence" value="ECO:0007669"/>
    <property type="project" value="UniProtKB-SubCell"/>
</dbReference>
<evidence type="ECO:0000256" key="1">
    <source>
        <dbReference type="ARBA" id="ARBA00004141"/>
    </source>
</evidence>
<dbReference type="GO" id="GO:0015211">
    <property type="term" value="F:purine nucleoside transmembrane transporter activity"/>
    <property type="evidence" value="ECO:0007669"/>
    <property type="project" value="UniProtKB-UniRule"/>
</dbReference>
<dbReference type="Gramene" id="RZC46909">
    <property type="protein sequence ID" value="RZC46909"/>
    <property type="gene ID" value="C5167_039833"/>
</dbReference>
<keyword evidence="3 7" id="KW-0813">Transport</keyword>
<evidence type="ECO:0000256" key="5">
    <source>
        <dbReference type="ARBA" id="ARBA00022989"/>
    </source>
</evidence>
<dbReference type="Proteomes" id="UP000316621">
    <property type="component" value="Chromosome 1"/>
</dbReference>
<feature type="transmembrane region" description="Helical" evidence="7">
    <location>
        <begin position="260"/>
        <end position="277"/>
    </location>
</feature>
<dbReference type="InterPro" id="IPR037185">
    <property type="entry name" value="EmrE-like"/>
</dbReference>
<feature type="transmembrane region" description="Helical" evidence="7">
    <location>
        <begin position="218"/>
        <end position="239"/>
    </location>
</feature>
<feature type="compositionally biased region" description="Polar residues" evidence="8">
    <location>
        <begin position="1"/>
        <end position="12"/>
    </location>
</feature>
<evidence type="ECO:0000313" key="10">
    <source>
        <dbReference type="Proteomes" id="UP000316621"/>
    </source>
</evidence>
<dbReference type="EMBL" id="CM010715">
    <property type="protein sequence ID" value="RZC46909.1"/>
    <property type="molecule type" value="Genomic_DNA"/>
</dbReference>
<evidence type="ECO:0000256" key="2">
    <source>
        <dbReference type="ARBA" id="ARBA00006213"/>
    </source>
</evidence>
<name>A0A4Y7IHK1_PAPSO</name>
<dbReference type="OrthoDB" id="1865379at2759"/>
<accession>A0A4Y7IHK1</accession>
<feature type="transmembrane region" description="Helical" evidence="7">
    <location>
        <begin position="78"/>
        <end position="96"/>
    </location>
</feature>
<dbReference type="AlphaFoldDB" id="A0A4Y7IHK1"/>
<reference evidence="9 10" key="1">
    <citation type="journal article" date="2018" name="Science">
        <title>The opium poppy genome and morphinan production.</title>
        <authorList>
            <person name="Guo L."/>
            <person name="Winzer T."/>
            <person name="Yang X."/>
            <person name="Li Y."/>
            <person name="Ning Z."/>
            <person name="He Z."/>
            <person name="Teodor R."/>
            <person name="Lu Y."/>
            <person name="Bowser T.A."/>
            <person name="Graham I.A."/>
            <person name="Ye K."/>
        </authorList>
    </citation>
    <scope>NUCLEOTIDE SEQUENCE [LARGE SCALE GENOMIC DNA]</scope>
    <source>
        <strain evidence="10">cv. HN1</strain>
        <tissue evidence="9">Leaves</tissue>
    </source>
</reference>
<dbReference type="Gene3D" id="1.10.3730.20">
    <property type="match status" value="1"/>
</dbReference>
<evidence type="ECO:0000256" key="6">
    <source>
        <dbReference type="ARBA" id="ARBA00023136"/>
    </source>
</evidence>
<keyword evidence="5 7" id="KW-1133">Transmembrane helix</keyword>
<feature type="transmembrane region" description="Helical" evidence="7">
    <location>
        <begin position="186"/>
        <end position="206"/>
    </location>
</feature>
<organism evidence="9 10">
    <name type="scientific">Papaver somniferum</name>
    <name type="common">Opium poppy</name>
    <dbReference type="NCBI Taxonomy" id="3469"/>
    <lineage>
        <taxon>Eukaryota</taxon>
        <taxon>Viridiplantae</taxon>
        <taxon>Streptophyta</taxon>
        <taxon>Embryophyta</taxon>
        <taxon>Tracheophyta</taxon>
        <taxon>Spermatophyta</taxon>
        <taxon>Magnoliopsida</taxon>
        <taxon>Ranunculales</taxon>
        <taxon>Papaveraceae</taxon>
        <taxon>Papaveroideae</taxon>
        <taxon>Papaver</taxon>
    </lineage>
</organism>
<keyword evidence="4 7" id="KW-0812">Transmembrane</keyword>
<keyword evidence="10" id="KW-1185">Reference proteome</keyword>
<feature type="transmembrane region" description="Helical" evidence="7">
    <location>
        <begin position="162"/>
        <end position="179"/>
    </location>
</feature>
<evidence type="ECO:0000313" key="9">
    <source>
        <dbReference type="EMBL" id="RZC46909.1"/>
    </source>
</evidence>
<feature type="transmembrane region" description="Helical" evidence="7">
    <location>
        <begin position="41"/>
        <end position="66"/>
    </location>
</feature>
<feature type="transmembrane region" description="Helical" evidence="7">
    <location>
        <begin position="297"/>
        <end position="318"/>
    </location>
</feature>
<dbReference type="SUPFAM" id="SSF103481">
    <property type="entry name" value="Multidrug resistance efflux transporter EmrE"/>
    <property type="match status" value="1"/>
</dbReference>
<feature type="transmembrane region" description="Helical" evidence="7">
    <location>
        <begin position="352"/>
        <end position="371"/>
    </location>
</feature>
<dbReference type="GO" id="GO:0005345">
    <property type="term" value="F:purine nucleobase transmembrane transporter activity"/>
    <property type="evidence" value="ECO:0007669"/>
    <property type="project" value="UniProtKB-UniRule"/>
</dbReference>
<sequence length="397" mass="44294">MKSIVENDQSNMKGGVLVSSNSHEHHHHQEEDNKKKKKMKLVILIVNCIFLSVAQITGPLLLRVYYLHGGQRKWLSSWLQTVAFPFLLIPISVSWFKSKSKSHDSRSISAIDVNPTTDRKLRFGGFSPKLFISCIFLGIIVGLDSFLYAYGVSYLPVSTSSLLMSTQLAFTAAFALLLVRQKFTPYSINSVVLLTLGAVVLAFHTNGDKPIGVSKDQYFLGFFVTLGAAALFGFMLPFIELVYRKACEAVTYDLVMRMQFIISMVATVFCTIAMLINKDFQAISREAKGFELGETKYYIVLIFTAVSMQCAVVGTLGVIHCASSLFSGVLMTLLLPIQQICAIFFFNEKFSAEKGMSLGLSIWGFASYFYGEYKQTKKKTNQHKAVPINSQEIPDEV</sequence>
<feature type="transmembrane region" description="Helical" evidence="7">
    <location>
        <begin position="325"/>
        <end position="346"/>
    </location>
</feature>
<keyword evidence="6 7" id="KW-0472">Membrane</keyword>
<evidence type="ECO:0000256" key="4">
    <source>
        <dbReference type="ARBA" id="ARBA00022692"/>
    </source>
</evidence>
<dbReference type="PANTHER" id="PTHR31376:SF8">
    <property type="entry name" value="PURINE PERMEASE-RELATED"/>
    <property type="match status" value="1"/>
</dbReference>
<feature type="transmembrane region" description="Helical" evidence="7">
    <location>
        <begin position="130"/>
        <end position="150"/>
    </location>
</feature>
<dbReference type="OMA" id="RMQFIIS"/>
<comment type="subcellular location">
    <subcellularLocation>
        <location evidence="1 7">Membrane</location>
        <topology evidence="1 7">Multi-pass membrane protein</topology>
    </subcellularLocation>
</comment>
<comment type="similarity">
    <text evidence="2 7">Belongs to the purine permeases (TC 2.A.7.14) family.</text>
</comment>
<dbReference type="PANTHER" id="PTHR31376">
    <property type="entry name" value="OS09G0467300 PROTEIN-RELATED"/>
    <property type="match status" value="1"/>
</dbReference>
<evidence type="ECO:0000256" key="7">
    <source>
        <dbReference type="RuleBase" id="RU368015"/>
    </source>
</evidence>
<feature type="region of interest" description="Disordered" evidence="8">
    <location>
        <begin position="1"/>
        <end position="34"/>
    </location>
</feature>
<gene>
    <name evidence="9" type="ORF">C5167_039833</name>
</gene>
<evidence type="ECO:0000256" key="3">
    <source>
        <dbReference type="ARBA" id="ARBA00022448"/>
    </source>
</evidence>
<protein>
    <recommendedName>
        <fullName evidence="7">Probable purine permease</fullName>
    </recommendedName>
</protein>